<sequence length="129" mass="14805">MTSHVPTCSQNCQRVENAIKASVPTNYRHNDIFHFFNYADQKINTDHLLLISPRFSFTTDTLFLTEQRSFSRHSSFFVRSSGKDRFFQHDCASIAAAVPCAVCAEDTDRRAFAGRSPLRYELWRTTSST</sequence>
<dbReference type="AlphaFoldDB" id="A0ABD2HYG4"/>
<dbReference type="EMBL" id="JBICCN010000419">
    <property type="protein sequence ID" value="KAL3070076.1"/>
    <property type="molecule type" value="Genomic_DNA"/>
</dbReference>
<proteinExistence type="predicted"/>
<gene>
    <name evidence="1" type="ORF">niasHS_016602</name>
</gene>
<keyword evidence="2" id="KW-1185">Reference proteome</keyword>
<name>A0ABD2HYG4_HETSC</name>
<evidence type="ECO:0000313" key="2">
    <source>
        <dbReference type="Proteomes" id="UP001620645"/>
    </source>
</evidence>
<protein>
    <submittedName>
        <fullName evidence="1">Uncharacterized protein</fullName>
    </submittedName>
</protein>
<comment type="caution">
    <text evidence="1">The sequence shown here is derived from an EMBL/GenBank/DDBJ whole genome shotgun (WGS) entry which is preliminary data.</text>
</comment>
<organism evidence="1 2">
    <name type="scientific">Heterodera schachtii</name>
    <name type="common">Sugarbeet cyst nematode worm</name>
    <name type="synonym">Tylenchus schachtii</name>
    <dbReference type="NCBI Taxonomy" id="97005"/>
    <lineage>
        <taxon>Eukaryota</taxon>
        <taxon>Metazoa</taxon>
        <taxon>Ecdysozoa</taxon>
        <taxon>Nematoda</taxon>
        <taxon>Chromadorea</taxon>
        <taxon>Rhabditida</taxon>
        <taxon>Tylenchina</taxon>
        <taxon>Tylenchomorpha</taxon>
        <taxon>Tylenchoidea</taxon>
        <taxon>Heteroderidae</taxon>
        <taxon>Heteroderinae</taxon>
        <taxon>Heterodera</taxon>
    </lineage>
</organism>
<accession>A0ABD2HYG4</accession>
<dbReference type="Proteomes" id="UP001620645">
    <property type="component" value="Unassembled WGS sequence"/>
</dbReference>
<reference evidence="1 2" key="1">
    <citation type="submission" date="2024-10" db="EMBL/GenBank/DDBJ databases">
        <authorList>
            <person name="Kim D."/>
        </authorList>
    </citation>
    <scope>NUCLEOTIDE SEQUENCE [LARGE SCALE GENOMIC DNA]</scope>
    <source>
        <strain evidence="1">Taebaek</strain>
    </source>
</reference>
<evidence type="ECO:0000313" key="1">
    <source>
        <dbReference type="EMBL" id="KAL3070076.1"/>
    </source>
</evidence>